<protein>
    <submittedName>
        <fullName evidence="2">Uncharacterized protein</fullName>
    </submittedName>
</protein>
<name>A0A915JMN2_ROMCU</name>
<evidence type="ECO:0000313" key="1">
    <source>
        <dbReference type="Proteomes" id="UP000887565"/>
    </source>
</evidence>
<proteinExistence type="predicted"/>
<accession>A0A915JMN2</accession>
<sequence length="60" mass="6572">MSLCPNPRGRKVREVMLGEGVELPTVCIQGRRATQLRKPAYLDRSEIMVVVVVVSAGHAP</sequence>
<reference evidence="2" key="1">
    <citation type="submission" date="2022-11" db="UniProtKB">
        <authorList>
            <consortium name="WormBaseParasite"/>
        </authorList>
    </citation>
    <scope>IDENTIFICATION</scope>
</reference>
<dbReference type="Proteomes" id="UP000887565">
    <property type="component" value="Unplaced"/>
</dbReference>
<evidence type="ECO:0000313" key="2">
    <source>
        <dbReference type="WBParaSite" id="nRc.2.0.1.t27368-RA"/>
    </source>
</evidence>
<dbReference type="WBParaSite" id="nRc.2.0.1.t27368-RA">
    <property type="protein sequence ID" value="nRc.2.0.1.t27368-RA"/>
    <property type="gene ID" value="nRc.2.0.1.g27368"/>
</dbReference>
<organism evidence="1 2">
    <name type="scientific">Romanomermis culicivorax</name>
    <name type="common">Nematode worm</name>
    <dbReference type="NCBI Taxonomy" id="13658"/>
    <lineage>
        <taxon>Eukaryota</taxon>
        <taxon>Metazoa</taxon>
        <taxon>Ecdysozoa</taxon>
        <taxon>Nematoda</taxon>
        <taxon>Enoplea</taxon>
        <taxon>Dorylaimia</taxon>
        <taxon>Mermithida</taxon>
        <taxon>Mermithoidea</taxon>
        <taxon>Mermithidae</taxon>
        <taxon>Romanomermis</taxon>
    </lineage>
</organism>
<dbReference type="AlphaFoldDB" id="A0A915JMN2"/>
<keyword evidence="1" id="KW-1185">Reference proteome</keyword>